<dbReference type="EMBL" id="JBHILM010000017">
    <property type="protein sequence ID" value="MFB5682395.1"/>
    <property type="molecule type" value="Genomic_DNA"/>
</dbReference>
<feature type="transmembrane region" description="Helical" evidence="1">
    <location>
        <begin position="107"/>
        <end position="126"/>
    </location>
</feature>
<dbReference type="Proteomes" id="UP001580407">
    <property type="component" value="Unassembled WGS sequence"/>
</dbReference>
<name>A0ABV5B9W2_9BACL</name>
<keyword evidence="1" id="KW-1133">Transmembrane helix</keyword>
<feature type="transmembrane region" description="Helical" evidence="1">
    <location>
        <begin position="138"/>
        <end position="159"/>
    </location>
</feature>
<keyword evidence="3" id="KW-1185">Reference proteome</keyword>
<feature type="transmembrane region" description="Helical" evidence="1">
    <location>
        <begin position="21"/>
        <end position="40"/>
    </location>
</feature>
<evidence type="ECO:0000256" key="1">
    <source>
        <dbReference type="SAM" id="Phobius"/>
    </source>
</evidence>
<feature type="transmembrane region" description="Helical" evidence="1">
    <location>
        <begin position="52"/>
        <end position="69"/>
    </location>
</feature>
<evidence type="ECO:0000313" key="3">
    <source>
        <dbReference type="Proteomes" id="UP001580407"/>
    </source>
</evidence>
<dbReference type="RefSeq" id="WP_375526151.1">
    <property type="nucleotide sequence ID" value="NZ_JBHILM010000017.1"/>
</dbReference>
<organism evidence="2 3">
    <name type="scientific">Paenibacillus terreus</name>
    <dbReference type="NCBI Taxonomy" id="1387834"/>
    <lineage>
        <taxon>Bacteria</taxon>
        <taxon>Bacillati</taxon>
        <taxon>Bacillota</taxon>
        <taxon>Bacilli</taxon>
        <taxon>Bacillales</taxon>
        <taxon>Paenibacillaceae</taxon>
        <taxon>Paenibacillus</taxon>
    </lineage>
</organism>
<evidence type="ECO:0000313" key="2">
    <source>
        <dbReference type="EMBL" id="MFB5682395.1"/>
    </source>
</evidence>
<comment type="caution">
    <text evidence="2">The sequence shown here is derived from an EMBL/GenBank/DDBJ whole genome shotgun (WGS) entry which is preliminary data.</text>
</comment>
<sequence length="239" mass="27103">MTAFKQAWKITSRELCADRLMAVWTLIFLAYLAITTSFLVDAQLDRESFKNPVADCMLLALIPFLGFVFNRRSFKYLQEDSYTQMLAYLRLLPVGAKTVVASRIQQAIIAFLMNGAIYFVLMFLFVEPFRMIRSPGFYVAFALTWIGYGMIMSSLYMYVEFLVKGKTYFWLSLAIMGSSIIIAAIIRICGGNMILWTRDMSLAWGAASPAMWLSLAAGAAMMLLSSRLMLRKLIVRDLA</sequence>
<feature type="transmembrane region" description="Helical" evidence="1">
    <location>
        <begin position="171"/>
        <end position="196"/>
    </location>
</feature>
<accession>A0ABV5B9W2</accession>
<reference evidence="2 3" key="1">
    <citation type="submission" date="2024-09" db="EMBL/GenBank/DDBJ databases">
        <authorList>
            <person name="Ruan L."/>
        </authorList>
    </citation>
    <scope>NUCLEOTIDE SEQUENCE [LARGE SCALE GENOMIC DNA]</scope>
    <source>
        <strain evidence="2 3">D33</strain>
    </source>
</reference>
<protein>
    <recommendedName>
        <fullName evidence="4">ABC-2 type transport system permease protein</fullName>
    </recommendedName>
</protein>
<proteinExistence type="predicted"/>
<feature type="transmembrane region" description="Helical" evidence="1">
    <location>
        <begin position="202"/>
        <end position="224"/>
    </location>
</feature>
<keyword evidence="1" id="KW-0472">Membrane</keyword>
<gene>
    <name evidence="2" type="ORF">ACE3NQ_15820</name>
</gene>
<keyword evidence="1" id="KW-0812">Transmembrane</keyword>
<evidence type="ECO:0008006" key="4">
    <source>
        <dbReference type="Google" id="ProtNLM"/>
    </source>
</evidence>